<reference evidence="2 3" key="1">
    <citation type="submission" date="2023-12" db="EMBL/GenBank/DDBJ databases">
        <title>A high-quality genome assembly for Dillenia turbinata (Dilleniales).</title>
        <authorList>
            <person name="Chanderbali A."/>
        </authorList>
    </citation>
    <scope>NUCLEOTIDE SEQUENCE [LARGE SCALE GENOMIC DNA]</scope>
    <source>
        <strain evidence="2">LSX21</strain>
        <tissue evidence="2">Leaf</tissue>
    </source>
</reference>
<feature type="region of interest" description="Disordered" evidence="1">
    <location>
        <begin position="63"/>
        <end position="90"/>
    </location>
</feature>
<sequence>MDGNNNWRPAPGQQAEQPVMDGCPGGDWRSQLQPGYRQRIVNEMYSDYLRKISLKMLTMESKSQTTMGNALPPNQVPNEGPQEPGNNRFF</sequence>
<dbReference type="GO" id="GO:0003713">
    <property type="term" value="F:transcription coactivator activity"/>
    <property type="evidence" value="ECO:0007669"/>
    <property type="project" value="InterPro"/>
</dbReference>
<proteinExistence type="predicted"/>
<protein>
    <submittedName>
        <fullName evidence="2">Mediator complex subunit 15, KIX domain</fullName>
    </submittedName>
</protein>
<comment type="caution">
    <text evidence="2">The sequence shown here is derived from an EMBL/GenBank/DDBJ whole genome shotgun (WGS) entry which is preliminary data.</text>
</comment>
<name>A0AAN8YX19_9MAGN</name>
<dbReference type="EMBL" id="JBAMMX010000024">
    <property type="protein sequence ID" value="KAK6916022.1"/>
    <property type="molecule type" value="Genomic_DNA"/>
</dbReference>
<organism evidence="2 3">
    <name type="scientific">Dillenia turbinata</name>
    <dbReference type="NCBI Taxonomy" id="194707"/>
    <lineage>
        <taxon>Eukaryota</taxon>
        <taxon>Viridiplantae</taxon>
        <taxon>Streptophyta</taxon>
        <taxon>Embryophyta</taxon>
        <taxon>Tracheophyta</taxon>
        <taxon>Spermatophyta</taxon>
        <taxon>Magnoliopsida</taxon>
        <taxon>eudicotyledons</taxon>
        <taxon>Gunneridae</taxon>
        <taxon>Pentapetalae</taxon>
        <taxon>Dilleniales</taxon>
        <taxon>Dilleniaceae</taxon>
        <taxon>Dillenia</taxon>
    </lineage>
</organism>
<dbReference type="PANTHER" id="PTHR33137">
    <property type="entry name" value="MEDIATOR OF RNA POLYMERASE II TRANSCRIPTION SUBUNIT 15A-RELATED"/>
    <property type="match status" value="1"/>
</dbReference>
<accession>A0AAN8YX19</accession>
<keyword evidence="3" id="KW-1185">Reference proteome</keyword>
<evidence type="ECO:0000313" key="3">
    <source>
        <dbReference type="Proteomes" id="UP001370490"/>
    </source>
</evidence>
<dbReference type="PANTHER" id="PTHR33137:SF4">
    <property type="entry name" value="MEDIATOR OF RNA POLYMERASE II TRANSCRIPTION SUBUNIT 15A-RELATED"/>
    <property type="match status" value="1"/>
</dbReference>
<feature type="region of interest" description="Disordered" evidence="1">
    <location>
        <begin position="1"/>
        <end position="31"/>
    </location>
</feature>
<gene>
    <name evidence="2" type="ORF">RJ641_018883</name>
</gene>
<dbReference type="GO" id="GO:0031490">
    <property type="term" value="F:chromatin DNA binding"/>
    <property type="evidence" value="ECO:0007669"/>
    <property type="project" value="InterPro"/>
</dbReference>
<evidence type="ECO:0000313" key="2">
    <source>
        <dbReference type="EMBL" id="KAK6916022.1"/>
    </source>
</evidence>
<dbReference type="InterPro" id="IPR044661">
    <property type="entry name" value="MED15a/b/c-like"/>
</dbReference>
<dbReference type="AlphaFoldDB" id="A0AAN8YX19"/>
<evidence type="ECO:0000256" key="1">
    <source>
        <dbReference type="SAM" id="MobiDB-lite"/>
    </source>
</evidence>
<dbReference type="Proteomes" id="UP001370490">
    <property type="component" value="Unassembled WGS sequence"/>
</dbReference>